<dbReference type="InParanoid" id="A0A409VCX3"/>
<feature type="compositionally biased region" description="Polar residues" evidence="1">
    <location>
        <begin position="34"/>
        <end position="57"/>
    </location>
</feature>
<name>A0A409VCX3_9AGAR</name>
<comment type="caution">
    <text evidence="2">The sequence shown here is derived from an EMBL/GenBank/DDBJ whole genome shotgun (WGS) entry which is preliminary data.</text>
</comment>
<gene>
    <name evidence="2" type="ORF">CVT24_005806</name>
</gene>
<sequence>MLRFTTPRKPPCCRTCGQPMRGHNRLACEASPIRSFSDSPPPQSDTSAQTGSSTSVPPRSLTPTESVGSVEVEPVETGRFLMPSNDPQVRFIPSRTMIGDPSFEIPEHGPFHRINPYRNRDFFTPPIAHFDGPPTLIVGSDGEPASCISTRHSTPEPSEESNTPNSTMSSDTSNNQATASDAMSNHIVISARTRLSEAIQKFREGLRATPSTSSSLDMEPEPQDKGKMRQRSPVVKNDPNFQPVPIAALYEATPDNRRLLEEDIGINTAVVSPIRQFRDISPFKTPSGFMGSPGGEMGSESRWIVAGTNEPQVQRIAATLNQQNRVVTYVHKVYYTIFWFTLMIGACAVYDRIKASVFL</sequence>
<evidence type="ECO:0000313" key="3">
    <source>
        <dbReference type="Proteomes" id="UP000284842"/>
    </source>
</evidence>
<feature type="compositionally biased region" description="Polar residues" evidence="1">
    <location>
        <begin position="147"/>
        <end position="183"/>
    </location>
</feature>
<dbReference type="Proteomes" id="UP000284842">
    <property type="component" value="Unassembled WGS sequence"/>
</dbReference>
<dbReference type="OrthoDB" id="3051520at2759"/>
<evidence type="ECO:0000313" key="2">
    <source>
        <dbReference type="EMBL" id="PPQ63165.1"/>
    </source>
</evidence>
<feature type="region of interest" description="Disordered" evidence="1">
    <location>
        <begin position="27"/>
        <end position="87"/>
    </location>
</feature>
<proteinExistence type="predicted"/>
<keyword evidence="3" id="KW-1185">Reference proteome</keyword>
<reference evidence="2 3" key="1">
    <citation type="journal article" date="2018" name="Evol. Lett.">
        <title>Horizontal gene cluster transfer increased hallucinogenic mushroom diversity.</title>
        <authorList>
            <person name="Reynolds H.T."/>
            <person name="Vijayakumar V."/>
            <person name="Gluck-Thaler E."/>
            <person name="Korotkin H.B."/>
            <person name="Matheny P.B."/>
            <person name="Slot J.C."/>
        </authorList>
    </citation>
    <scope>NUCLEOTIDE SEQUENCE [LARGE SCALE GENOMIC DNA]</scope>
    <source>
        <strain evidence="2 3">2629</strain>
    </source>
</reference>
<protein>
    <submittedName>
        <fullName evidence="2">Uncharacterized protein</fullName>
    </submittedName>
</protein>
<feature type="compositionally biased region" description="Low complexity" evidence="1">
    <location>
        <begin position="63"/>
        <end position="78"/>
    </location>
</feature>
<feature type="region of interest" description="Disordered" evidence="1">
    <location>
        <begin position="204"/>
        <end position="240"/>
    </location>
</feature>
<dbReference type="EMBL" id="NHTK01006130">
    <property type="protein sequence ID" value="PPQ63165.1"/>
    <property type="molecule type" value="Genomic_DNA"/>
</dbReference>
<organism evidence="2 3">
    <name type="scientific">Panaeolus cyanescens</name>
    <dbReference type="NCBI Taxonomy" id="181874"/>
    <lineage>
        <taxon>Eukaryota</taxon>
        <taxon>Fungi</taxon>
        <taxon>Dikarya</taxon>
        <taxon>Basidiomycota</taxon>
        <taxon>Agaricomycotina</taxon>
        <taxon>Agaricomycetes</taxon>
        <taxon>Agaricomycetidae</taxon>
        <taxon>Agaricales</taxon>
        <taxon>Agaricineae</taxon>
        <taxon>Galeropsidaceae</taxon>
        <taxon>Panaeolus</taxon>
    </lineage>
</organism>
<dbReference type="AlphaFoldDB" id="A0A409VCX3"/>
<accession>A0A409VCX3</accession>
<evidence type="ECO:0000256" key="1">
    <source>
        <dbReference type="SAM" id="MobiDB-lite"/>
    </source>
</evidence>
<feature type="region of interest" description="Disordered" evidence="1">
    <location>
        <begin position="138"/>
        <end position="183"/>
    </location>
</feature>